<feature type="compositionally biased region" description="Basic and acidic residues" evidence="3">
    <location>
        <begin position="544"/>
        <end position="565"/>
    </location>
</feature>
<gene>
    <name evidence="5" type="ORF">GRJ2_001072100</name>
</gene>
<comment type="caution">
    <text evidence="5">The sequence shown here is derived from an EMBL/GenBank/DDBJ whole genome shotgun (WGS) entry which is preliminary data.</text>
</comment>
<evidence type="ECO:0000313" key="5">
    <source>
        <dbReference type="EMBL" id="GAB0186068.1"/>
    </source>
</evidence>
<feature type="region of interest" description="Disordered" evidence="3">
    <location>
        <begin position="979"/>
        <end position="1010"/>
    </location>
</feature>
<keyword evidence="2" id="KW-0677">Repeat</keyword>
<dbReference type="SUPFAM" id="SSF49899">
    <property type="entry name" value="Concanavalin A-like lectins/glucanases"/>
    <property type="match status" value="1"/>
</dbReference>
<evidence type="ECO:0000256" key="1">
    <source>
        <dbReference type="ARBA" id="ARBA00022729"/>
    </source>
</evidence>
<dbReference type="Gene3D" id="1.20.5.320">
    <property type="entry name" value="6-Phosphogluconate Dehydrogenase, domain 3"/>
    <property type="match status" value="1"/>
</dbReference>
<keyword evidence="6" id="KW-1185">Reference proteome</keyword>
<accession>A0ABC9WLE9</accession>
<evidence type="ECO:0000256" key="2">
    <source>
        <dbReference type="ARBA" id="ARBA00022737"/>
    </source>
</evidence>
<dbReference type="PANTHER" id="PTHR24023">
    <property type="entry name" value="COLLAGEN ALPHA"/>
    <property type="match status" value="1"/>
</dbReference>
<dbReference type="InterPro" id="IPR050149">
    <property type="entry name" value="Collagen_superfamily"/>
</dbReference>
<dbReference type="PANTHER" id="PTHR24023:SF1112">
    <property type="entry name" value="COL_CUTICLE_N DOMAIN-CONTAINING PROTEIN-RELATED"/>
    <property type="match status" value="1"/>
</dbReference>
<feature type="compositionally biased region" description="Basic and acidic residues" evidence="3">
    <location>
        <begin position="258"/>
        <end position="278"/>
    </location>
</feature>
<feature type="region of interest" description="Disordered" evidence="3">
    <location>
        <begin position="540"/>
        <end position="944"/>
    </location>
</feature>
<dbReference type="AlphaFoldDB" id="A0ABC9WLE9"/>
<feature type="compositionally biased region" description="Basic and acidic residues" evidence="3">
    <location>
        <begin position="882"/>
        <end position="893"/>
    </location>
</feature>
<evidence type="ECO:0000259" key="4">
    <source>
        <dbReference type="SMART" id="SM00210"/>
    </source>
</evidence>
<keyword evidence="1" id="KW-0732">Signal</keyword>
<feature type="compositionally biased region" description="Low complexity" evidence="3">
    <location>
        <begin position="780"/>
        <end position="794"/>
    </location>
</feature>
<dbReference type="Proteomes" id="UP001623348">
    <property type="component" value="Unassembled WGS sequence"/>
</dbReference>
<dbReference type="Gene3D" id="2.60.120.200">
    <property type="match status" value="1"/>
</dbReference>
<feature type="compositionally biased region" description="Basic and acidic residues" evidence="3">
    <location>
        <begin position="661"/>
        <end position="676"/>
    </location>
</feature>
<dbReference type="InterPro" id="IPR008160">
    <property type="entry name" value="Collagen"/>
</dbReference>
<keyword evidence="5" id="KW-0176">Collagen</keyword>
<organism evidence="5 6">
    <name type="scientific">Grus japonensis</name>
    <name type="common">Japanese crane</name>
    <name type="synonym">Red-crowned crane</name>
    <dbReference type="NCBI Taxonomy" id="30415"/>
    <lineage>
        <taxon>Eukaryota</taxon>
        <taxon>Metazoa</taxon>
        <taxon>Chordata</taxon>
        <taxon>Craniata</taxon>
        <taxon>Vertebrata</taxon>
        <taxon>Euteleostomi</taxon>
        <taxon>Archelosauria</taxon>
        <taxon>Archosauria</taxon>
        <taxon>Dinosauria</taxon>
        <taxon>Saurischia</taxon>
        <taxon>Theropoda</taxon>
        <taxon>Coelurosauria</taxon>
        <taxon>Aves</taxon>
        <taxon>Neognathae</taxon>
        <taxon>Neoaves</taxon>
        <taxon>Gruiformes</taxon>
        <taxon>Gruidae</taxon>
        <taxon>Grus</taxon>
    </lineage>
</organism>
<dbReference type="InterPro" id="IPR048287">
    <property type="entry name" value="TSPN-like_N"/>
</dbReference>
<dbReference type="SMART" id="SM00210">
    <property type="entry name" value="TSPN"/>
    <property type="match status" value="1"/>
</dbReference>
<dbReference type="GO" id="GO:0005581">
    <property type="term" value="C:collagen trimer"/>
    <property type="evidence" value="ECO:0007669"/>
    <property type="project" value="UniProtKB-KW"/>
</dbReference>
<feature type="domain" description="Thrombospondin-like N-terminal" evidence="4">
    <location>
        <begin position="1"/>
        <end position="163"/>
    </location>
</feature>
<dbReference type="EMBL" id="BAAFJT010000003">
    <property type="protein sequence ID" value="GAB0186068.1"/>
    <property type="molecule type" value="Genomic_DNA"/>
</dbReference>
<name>A0ABC9WLE9_GRUJA</name>
<feature type="compositionally biased region" description="Pro residues" evidence="3">
    <location>
        <begin position="619"/>
        <end position="628"/>
    </location>
</feature>
<dbReference type="Pfam" id="PF01391">
    <property type="entry name" value="Collagen"/>
    <property type="match status" value="4"/>
</dbReference>
<proteinExistence type="predicted"/>
<feature type="compositionally biased region" description="Low complexity" evidence="3">
    <location>
        <begin position="633"/>
        <end position="643"/>
    </location>
</feature>
<sequence>MFSRCSFTLAADRATYFRQVFPNGLPEEYSLVAMFRVRRNTKKERWYIWQVLNQYDTPEISVLLDGTKKVVEYMTKSAQGNILHYTFKSREIYPLFDRQWHKLGISVQSGIISLYLDCNLIERKQTDEKFTIDLQGRTLIASRAADDKPVDIELRHITVYCNPKLATEDTCCEMSADLCPHEERLLATTSSPVTVHASKIYTLPGMQQESRERCHCFPNKGEAGLPGVAGLPGQKGHKGEKGEMGAKGQDGVAGLPGEKGERGFTGSKGEEGEKMRLARDTVEREENWTMKYERVRNWLDGCTQRVVVNGSMSKWRMSGVPQGLVLGPALFNIFGAMDGGIECTLSKFANDTKLCGVVDTLEGRDAIQRDLDRLERWAHANCMKFHKAKCKVLHVGRRNPKHDYRLGEKWIESGPKEKDLGVLTDEKLNMSRQCALAAQKANRVLGCIKRGVTSRSREVILPLYSALVRPHLEYCVQLWGPQYRRDMELLERVQRRATKLIRGLEHLSYEDRLRELGLFSLEKRQLQRDLIAAYQYLKGPTGKLGEKGDKGEPGREGIHGREGLKGDPGSPGVSGPKGEKGDAGPPGPTALNGLPGPEGPQGPPGKEGQRGRRGKPGLPGKPGPPGPPSDTRLLGLLGTPGPKGQKGDVGQKGELGMTGAKGEKGEPSEKGDKGDPGETGDPGPPGLIGNPGSKGLPGEHGIPGNPGIKGDKGDAGGIMGPPGNPGPKGDVGPPGPSLPGTPGERGLPGVQGAPGEMGPPGIGIQGSPGDPGTRGPPGIPGREGPKGLQGAPGLPGIPGPSGPSGPKGDPGTVGDRGPAGMPGVAGTPGKPGSPGSPGMPGEPGERGPIGDIGFPGPEGPQGKPGINGKDGLPGPPGAVGRPGDRGPKGERGDQGIPGDKGPQGERGRPGPSGEKGDAGPVGPPGDRGYPGSPGHQGPPGSPGPPGFPISYLFFLVPFVNEERMAQFVSQLKLPAAMLASQAHGKPGPPGKDGLPGPPGKDGLPGPPGERGIQVMFTESFSLSQSLFNYDVSDIYSNGYHGACKCDTS</sequence>
<evidence type="ECO:0000256" key="3">
    <source>
        <dbReference type="SAM" id="MobiDB-lite"/>
    </source>
</evidence>
<protein>
    <submittedName>
        <fullName evidence="5">Collagen alpha-1(XIX) chain</fullName>
    </submittedName>
</protein>
<dbReference type="InterPro" id="IPR013320">
    <property type="entry name" value="ConA-like_dom_sf"/>
</dbReference>
<evidence type="ECO:0000313" key="6">
    <source>
        <dbReference type="Proteomes" id="UP001623348"/>
    </source>
</evidence>
<reference evidence="5 6" key="1">
    <citation type="submission" date="2024-06" db="EMBL/GenBank/DDBJ databases">
        <title>The draft genome of Grus japonensis, version 3.</title>
        <authorList>
            <person name="Nabeshima K."/>
            <person name="Suzuki S."/>
            <person name="Onuma M."/>
        </authorList>
    </citation>
    <scope>NUCLEOTIDE SEQUENCE [LARGE SCALE GENOMIC DNA]</scope>
    <source>
        <strain evidence="5 6">451A</strain>
    </source>
</reference>
<feature type="region of interest" description="Disordered" evidence="3">
    <location>
        <begin position="225"/>
        <end position="278"/>
    </location>
</feature>